<gene>
    <name evidence="2" type="ORF">J3U88_23400</name>
</gene>
<keyword evidence="3" id="KW-1185">Reference proteome</keyword>
<accession>A0A8J7U6H0</accession>
<dbReference type="Proteomes" id="UP000664417">
    <property type="component" value="Unassembled WGS sequence"/>
</dbReference>
<dbReference type="AlphaFoldDB" id="A0A8J7U6H0"/>
<feature type="region of interest" description="Disordered" evidence="1">
    <location>
        <begin position="1"/>
        <end position="42"/>
    </location>
</feature>
<dbReference type="EMBL" id="JAFREP010000024">
    <property type="protein sequence ID" value="MBO1321448.1"/>
    <property type="molecule type" value="Genomic_DNA"/>
</dbReference>
<dbReference type="RefSeq" id="WP_207861422.1">
    <property type="nucleotide sequence ID" value="NZ_JAFREP010000024.1"/>
</dbReference>
<evidence type="ECO:0000256" key="1">
    <source>
        <dbReference type="SAM" id="MobiDB-lite"/>
    </source>
</evidence>
<feature type="compositionally biased region" description="Low complexity" evidence="1">
    <location>
        <begin position="28"/>
        <end position="40"/>
    </location>
</feature>
<protein>
    <submittedName>
        <fullName evidence="2">Uncharacterized protein</fullName>
    </submittedName>
</protein>
<sequence>MSGVGKPPNINSTPLTPPPKIEKSKDPSLTSSTLQESETSWNPLQGMMRRLSGSMPQTGDQVIDSKLIQPMKEMTPQFPVKEGLEETFSGRMSAMQRLSMTGTLPMVGPFFEHMETMKNTHQHIDTLDHQDVMELSGTFVKHKVENMSLLQMPRHAYQLGTTSMDKIDEVKETQQELVTKTKQKMMTQVGTSLAVGQGLRKGGQMMGRMGGPRGKVLGLAMQGMGVAFGTSGALKVGYDMEDVGHKVGGIVKDKHPTTQLFLEKMNHPKTESTKGPDTE</sequence>
<comment type="caution">
    <text evidence="2">The sequence shown here is derived from an EMBL/GenBank/DDBJ whole genome shotgun (WGS) entry which is preliminary data.</text>
</comment>
<organism evidence="2 3">
    <name type="scientific">Acanthopleuribacter pedis</name>
    <dbReference type="NCBI Taxonomy" id="442870"/>
    <lineage>
        <taxon>Bacteria</taxon>
        <taxon>Pseudomonadati</taxon>
        <taxon>Acidobacteriota</taxon>
        <taxon>Holophagae</taxon>
        <taxon>Acanthopleuribacterales</taxon>
        <taxon>Acanthopleuribacteraceae</taxon>
        <taxon>Acanthopleuribacter</taxon>
    </lineage>
</organism>
<proteinExistence type="predicted"/>
<reference evidence="2" key="1">
    <citation type="submission" date="2021-03" db="EMBL/GenBank/DDBJ databases">
        <authorList>
            <person name="Wang G."/>
        </authorList>
    </citation>
    <scope>NUCLEOTIDE SEQUENCE</scope>
    <source>
        <strain evidence="2">KCTC 12899</strain>
    </source>
</reference>
<evidence type="ECO:0000313" key="2">
    <source>
        <dbReference type="EMBL" id="MBO1321448.1"/>
    </source>
</evidence>
<name>A0A8J7U6H0_9BACT</name>
<evidence type="ECO:0000313" key="3">
    <source>
        <dbReference type="Proteomes" id="UP000664417"/>
    </source>
</evidence>